<name>A0AAD5LM19_PYTIN</name>
<evidence type="ECO:0000313" key="3">
    <source>
        <dbReference type="EMBL" id="KAJ0403276.1"/>
    </source>
</evidence>
<protein>
    <recommendedName>
        <fullName evidence="2">PDZ domain-containing protein</fullName>
    </recommendedName>
</protein>
<dbReference type="CDD" id="cd00136">
    <property type="entry name" value="PDZ_canonical"/>
    <property type="match status" value="1"/>
</dbReference>
<dbReference type="InterPro" id="IPR001478">
    <property type="entry name" value="PDZ"/>
</dbReference>
<dbReference type="Gene3D" id="2.30.42.10">
    <property type="match status" value="1"/>
</dbReference>
<accession>A0AAD5LM19</accession>
<proteinExistence type="predicted"/>
<comment type="caution">
    <text evidence="3">The sequence shown here is derived from an EMBL/GenBank/DDBJ whole genome shotgun (WGS) entry which is preliminary data.</text>
</comment>
<dbReference type="PROSITE" id="PS50106">
    <property type="entry name" value="PDZ"/>
    <property type="match status" value="1"/>
</dbReference>
<dbReference type="AlphaFoldDB" id="A0AAD5LM19"/>
<feature type="domain" description="PDZ" evidence="2">
    <location>
        <begin position="238"/>
        <end position="313"/>
    </location>
</feature>
<dbReference type="InterPro" id="IPR036034">
    <property type="entry name" value="PDZ_sf"/>
</dbReference>
<feature type="region of interest" description="Disordered" evidence="1">
    <location>
        <begin position="502"/>
        <end position="550"/>
    </location>
</feature>
<dbReference type="EMBL" id="JAKCXM010000085">
    <property type="protein sequence ID" value="KAJ0403276.1"/>
    <property type="molecule type" value="Genomic_DNA"/>
</dbReference>
<evidence type="ECO:0000256" key="1">
    <source>
        <dbReference type="SAM" id="MobiDB-lite"/>
    </source>
</evidence>
<gene>
    <name evidence="3" type="ORF">P43SY_007580</name>
</gene>
<reference evidence="3" key="1">
    <citation type="submission" date="2021-12" db="EMBL/GenBank/DDBJ databases">
        <title>Prjna785345.</title>
        <authorList>
            <person name="Rujirawat T."/>
            <person name="Krajaejun T."/>
        </authorList>
    </citation>
    <scope>NUCLEOTIDE SEQUENCE</scope>
    <source>
        <strain evidence="3">Pi057C3</strain>
    </source>
</reference>
<sequence>MSSPASDARPMTNEELLAHQLEMHRRIQQQMQLQMEMSLQLGQRSSLSSSIAKVDPDLGDNVFDMLDDLIAVAPERASMSKVAVQVDSDPTETRDSLADIMESLDMDLDDFDIVTVEPDSTRESISELHEFDDATFFDEERDSFDDIELEDADADEEIDHRLSGELIDHGVDDDVDIDDTDPASNPFAVLKDPNEHAVPDDFVGRQRLSSSDMLASMASSMSSVSMNGPGNMCALVWEGGLLGIRLRMSQSKMLPVVSKLTGRSSIAGIHLVDVGDLLLEIGDRSTRDMEFTEAINYLKEAPKPCKLVFRRISADPMVVKPVQPPVKSALALRLAKKFEELGAQEEEKQTTAPLVKLEEKFEVKWLDGPLGISLIASKDVPYPLVTRITGKNRSPQVEDVQPGHYLVQIGTYNTSDGNFNTAIKYLQKVSKPVSLYFCPGNKKASTRPEAADDEYDQIWEKKQPLAFTVRPNDHGRMSIADLGSAKSVKLINLDALNGFRKPMVTKSSSDPNLNKPADHPPVAPAPSSHPVRLTRNSGSRPVEDAANPTDSDEYEVIWPEGTALGLSLRVHPSTRFPMVARLTGTSNLKNIEHVKPGDVLFAANGAPIVPQAKFKHTLEYLSKLPKPATLRFRRGTPVDDADAVLPRGPPLKDYEYELIWRENTNLGLVFSSDGDVPRVTKVDAESGGPSVMIVHVGDSLTHIGPMDIHGSSFHASMATLRAVKRPVVLRFKRRLGQAP</sequence>
<evidence type="ECO:0000259" key="2">
    <source>
        <dbReference type="PROSITE" id="PS50106"/>
    </source>
</evidence>
<evidence type="ECO:0000313" key="4">
    <source>
        <dbReference type="Proteomes" id="UP001209570"/>
    </source>
</evidence>
<organism evidence="3 4">
    <name type="scientific">Pythium insidiosum</name>
    <name type="common">Pythiosis disease agent</name>
    <dbReference type="NCBI Taxonomy" id="114742"/>
    <lineage>
        <taxon>Eukaryota</taxon>
        <taxon>Sar</taxon>
        <taxon>Stramenopiles</taxon>
        <taxon>Oomycota</taxon>
        <taxon>Peronosporomycetes</taxon>
        <taxon>Pythiales</taxon>
        <taxon>Pythiaceae</taxon>
        <taxon>Pythium</taxon>
    </lineage>
</organism>
<keyword evidence="4" id="KW-1185">Reference proteome</keyword>
<dbReference type="SMART" id="SM00228">
    <property type="entry name" value="PDZ"/>
    <property type="match status" value="3"/>
</dbReference>
<dbReference type="Proteomes" id="UP001209570">
    <property type="component" value="Unassembled WGS sequence"/>
</dbReference>
<dbReference type="SUPFAM" id="SSF50156">
    <property type="entry name" value="PDZ domain-like"/>
    <property type="match status" value="2"/>
</dbReference>